<dbReference type="InterPro" id="IPR017927">
    <property type="entry name" value="FAD-bd_FR_type"/>
</dbReference>
<dbReference type="PANTHER" id="PTHR19384:SF17">
    <property type="entry name" value="NADPH--CYTOCHROME P450 REDUCTASE"/>
    <property type="match status" value="1"/>
</dbReference>
<dbReference type="PANTHER" id="PTHR19384">
    <property type="entry name" value="NITRIC OXIDE SYNTHASE-RELATED"/>
    <property type="match status" value="1"/>
</dbReference>
<dbReference type="InterPro" id="IPR029039">
    <property type="entry name" value="Flavoprotein-like_sf"/>
</dbReference>
<keyword evidence="1" id="KW-0285">Flavoprotein</keyword>
<dbReference type="SUPFAM" id="SSF52218">
    <property type="entry name" value="Flavoproteins"/>
    <property type="match status" value="1"/>
</dbReference>
<organism evidence="7 8">
    <name type="scientific">Acinetobacter chengduensis</name>
    <dbReference type="NCBI Taxonomy" id="2420890"/>
    <lineage>
        <taxon>Bacteria</taxon>
        <taxon>Pseudomonadati</taxon>
        <taxon>Pseudomonadota</taxon>
        <taxon>Gammaproteobacteria</taxon>
        <taxon>Moraxellales</taxon>
        <taxon>Moraxellaceae</taxon>
        <taxon>Acinetobacter</taxon>
    </lineage>
</organism>
<dbReference type="PROSITE" id="PS50902">
    <property type="entry name" value="FLAVODOXIN_LIKE"/>
    <property type="match status" value="1"/>
</dbReference>
<dbReference type="SUPFAM" id="SSF63380">
    <property type="entry name" value="Riboflavin synthase domain-like"/>
    <property type="match status" value="1"/>
</dbReference>
<sequence length="491" mass="54871">MTSAVALLLTILACLLLLCLVYICVLIYGRFTQQKVDQIYDKTYLLIYASQSGHAENYAKQTAEQLVKAGQHCVCLNIEDLQVEQLKRAHQSLWFVSTYGEGDAPDSAQVFQHQLTSQRLDLSHQTFAILAFGDRRYTNFCAFGQRLQDLLIEQHAQPSFDLVCVDQLADADLNTWQTQLSQFTQLELSRVPTKKVWTDIQLSQRTLLNAGSQGTGLYFLSFKVEPGLQWHAGDIVEIQCANSQQALEEFVNQQPHLNASHIDALRFKNLRTAPVFVKQEQEVTGWIDALSHLPLREYSIASIPAQGHLDLIVRQEVGQQGLGLGSGLLTTSLAIGEKLTASIRSNPNFQLNTSNEPCIFIGNGSGLAGLMAHLQQRQALGHQQNWLIFGERQQQYDAICTAELNAIENAGYLPQIDRVYSRDGLALAYVQDVLVAKSVQLKEWIEQGATLYICGSLMGMAQGVEQALIDIIGIEGLTQLKQQQRYKRDVY</sequence>
<reference evidence="7 8" key="1">
    <citation type="submission" date="2018-09" db="EMBL/GenBank/DDBJ databases">
        <title>The draft genome of Acinetobacter sp. strains.</title>
        <authorList>
            <person name="Qin J."/>
            <person name="Feng Y."/>
            <person name="Zong Z."/>
        </authorList>
    </citation>
    <scope>NUCLEOTIDE SEQUENCE [LARGE SCALE GENOMIC DNA]</scope>
    <source>
        <strain evidence="7 8">WCHAc060005</strain>
    </source>
</reference>
<dbReference type="EMBL" id="RCHC01000004">
    <property type="protein sequence ID" value="RLL23140.1"/>
    <property type="molecule type" value="Genomic_DNA"/>
</dbReference>
<feature type="domain" description="FAD-binding FR-type" evidence="6">
    <location>
        <begin position="195"/>
        <end position="352"/>
    </location>
</feature>
<keyword evidence="8" id="KW-1185">Reference proteome</keyword>
<keyword evidence="3" id="KW-0249">Electron transport</keyword>
<keyword evidence="2" id="KW-0288">FMN</keyword>
<feature type="domain" description="Flavodoxin-like" evidence="5">
    <location>
        <begin position="44"/>
        <end position="181"/>
    </location>
</feature>
<evidence type="ECO:0000313" key="7">
    <source>
        <dbReference type="EMBL" id="RLL23140.1"/>
    </source>
</evidence>
<evidence type="ECO:0000259" key="5">
    <source>
        <dbReference type="PROSITE" id="PS50902"/>
    </source>
</evidence>
<evidence type="ECO:0000256" key="1">
    <source>
        <dbReference type="ARBA" id="ARBA00022630"/>
    </source>
</evidence>
<dbReference type="Gene3D" id="3.40.50.360">
    <property type="match status" value="1"/>
</dbReference>
<dbReference type="SUPFAM" id="SSF52343">
    <property type="entry name" value="Ferredoxin reductase-like, C-terminal NADP-linked domain"/>
    <property type="match status" value="1"/>
</dbReference>
<dbReference type="InterPro" id="IPR008254">
    <property type="entry name" value="Flavodoxin/NO_synth"/>
</dbReference>
<dbReference type="Proteomes" id="UP000280271">
    <property type="component" value="Unassembled WGS sequence"/>
</dbReference>
<gene>
    <name evidence="7" type="ORF">D9K81_05135</name>
</gene>
<dbReference type="PRINTS" id="PR00369">
    <property type="entry name" value="FLAVODOXIN"/>
</dbReference>
<dbReference type="InterPro" id="IPR017938">
    <property type="entry name" value="Riboflavin_synthase-like_b-brl"/>
</dbReference>
<protein>
    <recommendedName>
        <fullName evidence="4">NADPH--hemoprotein reductase</fullName>
        <ecNumber evidence="4">1.6.2.4</ecNumber>
    </recommendedName>
</protein>
<dbReference type="InterPro" id="IPR039261">
    <property type="entry name" value="FNR_nucleotide-bd"/>
</dbReference>
<name>A0ABX9TXX9_9GAMM</name>
<evidence type="ECO:0000256" key="2">
    <source>
        <dbReference type="ARBA" id="ARBA00022643"/>
    </source>
</evidence>
<accession>A0ABX9TXX9</accession>
<evidence type="ECO:0000256" key="3">
    <source>
        <dbReference type="ARBA" id="ARBA00022982"/>
    </source>
</evidence>
<evidence type="ECO:0000313" key="8">
    <source>
        <dbReference type="Proteomes" id="UP000280271"/>
    </source>
</evidence>
<dbReference type="EC" id="1.6.2.4" evidence="4"/>
<dbReference type="PROSITE" id="PS51384">
    <property type="entry name" value="FAD_FR"/>
    <property type="match status" value="1"/>
</dbReference>
<evidence type="ECO:0000259" key="6">
    <source>
        <dbReference type="PROSITE" id="PS51384"/>
    </source>
</evidence>
<dbReference type="Gene3D" id="3.40.50.80">
    <property type="entry name" value="Nucleotide-binding domain of ferredoxin-NADP reductase (FNR) module"/>
    <property type="match status" value="1"/>
</dbReference>
<evidence type="ECO:0000256" key="4">
    <source>
        <dbReference type="ARBA" id="ARBA00023797"/>
    </source>
</evidence>
<dbReference type="InterPro" id="IPR001094">
    <property type="entry name" value="Flavdoxin-like"/>
</dbReference>
<proteinExistence type="predicted"/>
<keyword evidence="3" id="KW-0813">Transport</keyword>
<dbReference type="Pfam" id="PF00258">
    <property type="entry name" value="Flavodoxin_1"/>
    <property type="match status" value="1"/>
</dbReference>
<dbReference type="RefSeq" id="WP_120374102.1">
    <property type="nucleotide sequence ID" value="NZ_RCHC01000004.1"/>
</dbReference>
<comment type="caution">
    <text evidence="7">The sequence shown here is derived from an EMBL/GenBank/DDBJ whole genome shotgun (WGS) entry which is preliminary data.</text>
</comment>